<dbReference type="Gene3D" id="1.10.10.10">
    <property type="entry name" value="Winged helix-like DNA-binding domain superfamily/Winged helix DNA-binding domain"/>
    <property type="match status" value="1"/>
</dbReference>
<feature type="region of interest" description="Disordered" evidence="6">
    <location>
        <begin position="609"/>
        <end position="659"/>
    </location>
</feature>
<feature type="compositionally biased region" description="Basic residues" evidence="6">
    <location>
        <begin position="418"/>
        <end position="428"/>
    </location>
</feature>
<feature type="compositionally biased region" description="Gly residues" evidence="6">
    <location>
        <begin position="358"/>
        <end position="372"/>
    </location>
</feature>
<sequence length="659" mass="68810">MPGWPSVGRADDQRLVEALRRADGRAADSLYDSYADRLNDYAYSLLHDTDTAADSVHDAIVTAHGRVGALREPARFRAWLYALTRFQCATRRGRTPANGTELEQYLGVHEEDPELAATVREALAELGVKEREVLLLALRHELSTSETGAVLGLNSRQTGSRLTRARDHLENAAAAVILARTGRAHCPDLSALLDSIEGPLPQQLRRRLTRHIIGCKECTEGRHRRVSSERLLDSVPVAFPPLSLRRRVAETCALPEQDARRTAAMAMAEGFDKNGFPPAGPERRARSERRGARDDRRTPVDLAPTPQHGTGAPHGETPRHGIRAEHAETPHHGTRAGHGDTPGRGSRAGHRDTPGRGTRAGHGDTPGRGSRAGYGETSAAGHDETAVHAAGSGYGEALGYAEIGEHAPRTGRGGAGRRGAKGARKASRKTTPVFATIACVLVATGAMVVATGQDASTPDGATQTLRFPSHTPGELQISYGPQPTDAPPSSEPPASPTAAATARRSPSPAAPGAPGATSAKPRTPAATRTPTRPAPTPAAKLVVSCPGALGDEDASVILISARNATIAWTASATGGLVVTPGQGVLKSGVKTRISVVVSEPEEAGEGTVTLRSAAGTASCPVTWDGQDPPPASDPPPDRQPTSEPTASATPSEESSGGPT</sequence>
<dbReference type="InterPro" id="IPR013324">
    <property type="entry name" value="RNA_pol_sigma_r3/r4-like"/>
</dbReference>
<evidence type="ECO:0000256" key="6">
    <source>
        <dbReference type="SAM" id="MobiDB-lite"/>
    </source>
</evidence>
<dbReference type="Pfam" id="PF08281">
    <property type="entry name" value="Sigma70_r4_2"/>
    <property type="match status" value="1"/>
</dbReference>
<dbReference type="InterPro" id="IPR014284">
    <property type="entry name" value="RNA_pol_sigma-70_dom"/>
</dbReference>
<dbReference type="CDD" id="cd06171">
    <property type="entry name" value="Sigma70_r4"/>
    <property type="match status" value="1"/>
</dbReference>
<keyword evidence="4" id="KW-0238">DNA-binding</keyword>
<evidence type="ECO:0008006" key="11">
    <source>
        <dbReference type="Google" id="ProtNLM"/>
    </source>
</evidence>
<organism evidence="9 10">
    <name type="scientific">Sphaerisporangium flaviroseum</name>
    <dbReference type="NCBI Taxonomy" id="509199"/>
    <lineage>
        <taxon>Bacteria</taxon>
        <taxon>Bacillati</taxon>
        <taxon>Actinomycetota</taxon>
        <taxon>Actinomycetes</taxon>
        <taxon>Streptosporangiales</taxon>
        <taxon>Streptosporangiaceae</taxon>
        <taxon>Sphaerisporangium</taxon>
    </lineage>
</organism>
<dbReference type="PANTHER" id="PTHR43133:SF8">
    <property type="entry name" value="RNA POLYMERASE SIGMA FACTOR HI_1459-RELATED"/>
    <property type="match status" value="1"/>
</dbReference>
<feature type="region of interest" description="Disordered" evidence="6">
    <location>
        <begin position="406"/>
        <end position="429"/>
    </location>
</feature>
<evidence type="ECO:0000313" key="10">
    <source>
        <dbReference type="Proteomes" id="UP001500888"/>
    </source>
</evidence>
<dbReference type="SUPFAM" id="SSF88946">
    <property type="entry name" value="Sigma2 domain of RNA polymerase sigma factors"/>
    <property type="match status" value="1"/>
</dbReference>
<evidence type="ECO:0000256" key="4">
    <source>
        <dbReference type="ARBA" id="ARBA00023125"/>
    </source>
</evidence>
<evidence type="ECO:0000259" key="7">
    <source>
        <dbReference type="Pfam" id="PF04542"/>
    </source>
</evidence>
<evidence type="ECO:0000256" key="2">
    <source>
        <dbReference type="ARBA" id="ARBA00023015"/>
    </source>
</evidence>
<feature type="compositionally biased region" description="Polar residues" evidence="6">
    <location>
        <begin position="456"/>
        <end position="466"/>
    </location>
</feature>
<dbReference type="Pfam" id="PF04542">
    <property type="entry name" value="Sigma70_r2"/>
    <property type="match status" value="1"/>
</dbReference>
<dbReference type="EMBL" id="BAAAZR010000020">
    <property type="protein sequence ID" value="GAA3827092.1"/>
    <property type="molecule type" value="Genomic_DNA"/>
</dbReference>
<dbReference type="PANTHER" id="PTHR43133">
    <property type="entry name" value="RNA POLYMERASE ECF-TYPE SIGMA FACTO"/>
    <property type="match status" value="1"/>
</dbReference>
<feature type="compositionally biased region" description="Polar residues" evidence="6">
    <location>
        <begin position="641"/>
        <end position="659"/>
    </location>
</feature>
<keyword evidence="10" id="KW-1185">Reference proteome</keyword>
<name>A0ABP7IU55_9ACTN</name>
<feature type="compositionally biased region" description="Pro residues" evidence="6">
    <location>
        <begin position="627"/>
        <end position="638"/>
    </location>
</feature>
<feature type="compositionally biased region" description="Pro residues" evidence="6">
    <location>
        <begin position="484"/>
        <end position="495"/>
    </location>
</feature>
<gene>
    <name evidence="9" type="ORF">GCM10022226_54980</name>
</gene>
<dbReference type="InterPro" id="IPR013325">
    <property type="entry name" value="RNA_pol_sigma_r2"/>
</dbReference>
<feature type="compositionally biased region" description="Low complexity" evidence="6">
    <location>
        <begin position="496"/>
        <end position="531"/>
    </location>
</feature>
<keyword evidence="3" id="KW-0731">Sigma factor</keyword>
<feature type="region of interest" description="Disordered" evidence="6">
    <location>
        <begin position="456"/>
        <end position="538"/>
    </location>
</feature>
<accession>A0ABP7IU55</accession>
<feature type="compositionally biased region" description="Basic and acidic residues" evidence="6">
    <location>
        <begin position="316"/>
        <end position="331"/>
    </location>
</feature>
<proteinExistence type="inferred from homology"/>
<feature type="domain" description="RNA polymerase sigma-70 region 2" evidence="7">
    <location>
        <begin position="30"/>
        <end position="91"/>
    </location>
</feature>
<dbReference type="Proteomes" id="UP001500888">
    <property type="component" value="Unassembled WGS sequence"/>
</dbReference>
<keyword evidence="2" id="KW-0805">Transcription regulation</keyword>
<comment type="similarity">
    <text evidence="1">Belongs to the sigma-70 factor family. ECF subfamily.</text>
</comment>
<dbReference type="Gene3D" id="1.10.1740.10">
    <property type="match status" value="1"/>
</dbReference>
<dbReference type="InterPro" id="IPR036388">
    <property type="entry name" value="WH-like_DNA-bd_sf"/>
</dbReference>
<dbReference type="NCBIfam" id="TIGR02937">
    <property type="entry name" value="sigma70-ECF"/>
    <property type="match status" value="1"/>
</dbReference>
<dbReference type="InterPro" id="IPR007627">
    <property type="entry name" value="RNA_pol_sigma70_r2"/>
</dbReference>
<keyword evidence="5" id="KW-0804">Transcription</keyword>
<evidence type="ECO:0000256" key="5">
    <source>
        <dbReference type="ARBA" id="ARBA00023163"/>
    </source>
</evidence>
<reference evidence="10" key="1">
    <citation type="journal article" date="2019" name="Int. J. Syst. Evol. Microbiol.">
        <title>The Global Catalogue of Microorganisms (GCM) 10K type strain sequencing project: providing services to taxonomists for standard genome sequencing and annotation.</title>
        <authorList>
            <consortium name="The Broad Institute Genomics Platform"/>
            <consortium name="The Broad Institute Genome Sequencing Center for Infectious Disease"/>
            <person name="Wu L."/>
            <person name="Ma J."/>
        </authorList>
    </citation>
    <scope>NUCLEOTIDE SEQUENCE [LARGE SCALE GENOMIC DNA]</scope>
    <source>
        <strain evidence="10">JCM 16908</strain>
    </source>
</reference>
<feature type="compositionally biased region" description="Basic and acidic residues" evidence="6">
    <location>
        <begin position="281"/>
        <end position="299"/>
    </location>
</feature>
<evidence type="ECO:0000259" key="8">
    <source>
        <dbReference type="Pfam" id="PF08281"/>
    </source>
</evidence>
<comment type="caution">
    <text evidence="9">The sequence shown here is derived from an EMBL/GenBank/DDBJ whole genome shotgun (WGS) entry which is preliminary data.</text>
</comment>
<evidence type="ECO:0000256" key="3">
    <source>
        <dbReference type="ARBA" id="ARBA00023082"/>
    </source>
</evidence>
<feature type="domain" description="RNA polymerase sigma factor 70 region 4 type 2" evidence="8">
    <location>
        <begin position="119"/>
        <end position="169"/>
    </location>
</feature>
<dbReference type="RefSeq" id="WP_344946205.1">
    <property type="nucleotide sequence ID" value="NZ_BAAAZR010000020.1"/>
</dbReference>
<feature type="region of interest" description="Disordered" evidence="6">
    <location>
        <begin position="270"/>
        <end position="379"/>
    </location>
</feature>
<protein>
    <recommendedName>
        <fullName evidence="11">Sigma-70 family RNA polymerase sigma factor</fullName>
    </recommendedName>
</protein>
<dbReference type="InterPro" id="IPR039425">
    <property type="entry name" value="RNA_pol_sigma-70-like"/>
</dbReference>
<evidence type="ECO:0000256" key="1">
    <source>
        <dbReference type="ARBA" id="ARBA00010641"/>
    </source>
</evidence>
<evidence type="ECO:0000313" key="9">
    <source>
        <dbReference type="EMBL" id="GAA3827092.1"/>
    </source>
</evidence>
<dbReference type="SUPFAM" id="SSF88659">
    <property type="entry name" value="Sigma3 and sigma4 domains of RNA polymerase sigma factors"/>
    <property type="match status" value="1"/>
</dbReference>
<dbReference type="InterPro" id="IPR013249">
    <property type="entry name" value="RNA_pol_sigma70_r4_t2"/>
</dbReference>